<organism evidence="2 3">
    <name type="scientific">Sphaerisporangium album</name>
    <dbReference type="NCBI Taxonomy" id="509200"/>
    <lineage>
        <taxon>Bacteria</taxon>
        <taxon>Bacillati</taxon>
        <taxon>Actinomycetota</taxon>
        <taxon>Actinomycetes</taxon>
        <taxon>Streptosporangiales</taxon>
        <taxon>Streptosporangiaceae</taxon>
        <taxon>Sphaerisporangium</taxon>
    </lineage>
</organism>
<dbReference type="AlphaFoldDB" id="A0A367FPV2"/>
<dbReference type="RefSeq" id="WP_114028279.1">
    <property type="nucleotide sequence ID" value="NZ_QOIL01000004.1"/>
</dbReference>
<feature type="transmembrane region" description="Helical" evidence="1">
    <location>
        <begin position="21"/>
        <end position="42"/>
    </location>
</feature>
<dbReference type="OrthoDB" id="3539377at2"/>
<keyword evidence="1" id="KW-0812">Transmembrane</keyword>
<gene>
    <name evidence="2" type="ORF">DQ384_09200</name>
</gene>
<dbReference type="EMBL" id="QOIL01000004">
    <property type="protein sequence ID" value="RCG31710.1"/>
    <property type="molecule type" value="Genomic_DNA"/>
</dbReference>
<keyword evidence="1" id="KW-0472">Membrane</keyword>
<evidence type="ECO:0000313" key="3">
    <source>
        <dbReference type="Proteomes" id="UP000253094"/>
    </source>
</evidence>
<name>A0A367FPV2_9ACTN</name>
<proteinExistence type="predicted"/>
<comment type="caution">
    <text evidence="2">The sequence shown here is derived from an EMBL/GenBank/DDBJ whole genome shotgun (WGS) entry which is preliminary data.</text>
</comment>
<sequence length="165" mass="18687">MSADLDELRVVRPQSVPSRRWIWWCLTAIAVPILLLCAVYQIPQWIHDHQMDGLAGRFLTYPPPPETHVNEDEVDGSVGVEEGQKDLCRYRLRFAVETKLSADEVRDYYKKAKIAAVGGDGHGTLEVRVWTSSDVPPSSDTFGRRPMIVEVQDRGHGQGWDIRCT</sequence>
<reference evidence="2 3" key="1">
    <citation type="submission" date="2018-06" db="EMBL/GenBank/DDBJ databases">
        <title>Sphaerisporangium craniellae sp. nov., isolated from a marine sponge in the South China Sea.</title>
        <authorList>
            <person name="Li L."/>
        </authorList>
    </citation>
    <scope>NUCLEOTIDE SEQUENCE [LARGE SCALE GENOMIC DNA]</scope>
    <source>
        <strain evidence="2 3">CCTCC AA 208026</strain>
    </source>
</reference>
<accession>A0A367FPV2</accession>
<protein>
    <submittedName>
        <fullName evidence="2">Uncharacterized protein</fullName>
    </submittedName>
</protein>
<evidence type="ECO:0000256" key="1">
    <source>
        <dbReference type="SAM" id="Phobius"/>
    </source>
</evidence>
<keyword evidence="3" id="KW-1185">Reference proteome</keyword>
<keyword evidence="1" id="KW-1133">Transmembrane helix</keyword>
<evidence type="ECO:0000313" key="2">
    <source>
        <dbReference type="EMBL" id="RCG31710.1"/>
    </source>
</evidence>
<dbReference type="Proteomes" id="UP000253094">
    <property type="component" value="Unassembled WGS sequence"/>
</dbReference>